<dbReference type="RefSeq" id="WP_074757233.1">
    <property type="nucleotide sequence ID" value="NZ_FNCO01000017.1"/>
</dbReference>
<evidence type="ECO:0000256" key="1">
    <source>
        <dbReference type="SAM" id="SignalP"/>
    </source>
</evidence>
<feature type="signal peptide" evidence="1">
    <location>
        <begin position="1"/>
        <end position="23"/>
    </location>
</feature>
<keyword evidence="3" id="KW-1185">Reference proteome</keyword>
<dbReference type="EMBL" id="FNCO01000017">
    <property type="protein sequence ID" value="SDI79029.1"/>
    <property type="molecule type" value="Genomic_DNA"/>
</dbReference>
<dbReference type="Gene3D" id="3.90.226.10">
    <property type="entry name" value="2-enoyl-CoA Hydratase, Chain A, domain 1"/>
    <property type="match status" value="1"/>
</dbReference>
<dbReference type="Proteomes" id="UP000182894">
    <property type="component" value="Unassembled WGS sequence"/>
</dbReference>
<dbReference type="OrthoDB" id="9775794at2"/>
<evidence type="ECO:0000313" key="3">
    <source>
        <dbReference type="Proteomes" id="UP000182894"/>
    </source>
</evidence>
<dbReference type="STRING" id="89065.SAMN05216605_11769"/>
<gene>
    <name evidence="2" type="ORF">SAMN05216605_11769</name>
</gene>
<dbReference type="InterPro" id="IPR029045">
    <property type="entry name" value="ClpP/crotonase-like_dom_sf"/>
</dbReference>
<keyword evidence="1" id="KW-0732">Signal</keyword>
<name>A0A1G8NFJ1_9PSED</name>
<protein>
    <submittedName>
        <fullName evidence="2">Enoyl-CoA hydratase/carnithine racemase</fullName>
    </submittedName>
</protein>
<accession>A0A1G8NFJ1</accession>
<reference evidence="3" key="1">
    <citation type="submission" date="2016-10" db="EMBL/GenBank/DDBJ databases">
        <authorList>
            <person name="Varghese N."/>
            <person name="Submissions S."/>
        </authorList>
    </citation>
    <scope>NUCLEOTIDE SEQUENCE [LARGE SCALE GENOMIC DNA]</scope>
    <source>
        <strain evidence="3">ATCC 700689</strain>
    </source>
</reference>
<evidence type="ECO:0000313" key="2">
    <source>
        <dbReference type="EMBL" id="SDI79029.1"/>
    </source>
</evidence>
<sequence>MKLQMLTAALIIGGLSISGATQAAETSTAPAASAGKTSAVKQEVKLTRVTPEYWRVTFHNPPFNIYGPETMPQLNEVITAIESDPKLRVVVFDSDVPDFFLTHYDFVPPLTDTTSMPNGKTGLPPLPDMLVRLSKAPVVSITSIRGRATGVGSELALASDMRFASREKAVLSQWEIAAGLVPGGGPSSRLPRLIGRGRALEVLLTGEDINGDLAERYGYVNRALPDGQLDGFVDAMARRIARFDKETIADIKNLVNKSSLPADEDIGAEWQGFIDSVQRPATQHRIKQLMDMGLQQNPDVEKRLPVYTGKTGEASK</sequence>
<organism evidence="2 3">
    <name type="scientific">Pseudomonas abietaniphila</name>
    <dbReference type="NCBI Taxonomy" id="89065"/>
    <lineage>
        <taxon>Bacteria</taxon>
        <taxon>Pseudomonadati</taxon>
        <taxon>Pseudomonadota</taxon>
        <taxon>Gammaproteobacteria</taxon>
        <taxon>Pseudomonadales</taxon>
        <taxon>Pseudomonadaceae</taxon>
        <taxon>Pseudomonas</taxon>
    </lineage>
</organism>
<dbReference type="PANTHER" id="PTHR43459">
    <property type="entry name" value="ENOYL-COA HYDRATASE"/>
    <property type="match status" value="1"/>
</dbReference>
<dbReference type="InterPro" id="IPR001753">
    <property type="entry name" value="Enoyl-CoA_hydra/iso"/>
</dbReference>
<dbReference type="GO" id="GO:0003824">
    <property type="term" value="F:catalytic activity"/>
    <property type="evidence" value="ECO:0007669"/>
    <property type="project" value="UniProtKB-ARBA"/>
</dbReference>
<dbReference type="PANTHER" id="PTHR43459:SF1">
    <property type="entry name" value="EG:BACN32G11.4 PROTEIN"/>
    <property type="match status" value="1"/>
</dbReference>
<dbReference type="AlphaFoldDB" id="A0A1G8NFJ1"/>
<dbReference type="CDD" id="cd06558">
    <property type="entry name" value="crotonase-like"/>
    <property type="match status" value="1"/>
</dbReference>
<feature type="chain" id="PRO_5010267063" evidence="1">
    <location>
        <begin position="24"/>
        <end position="316"/>
    </location>
</feature>
<proteinExistence type="predicted"/>
<dbReference type="Pfam" id="PF00378">
    <property type="entry name" value="ECH_1"/>
    <property type="match status" value="1"/>
</dbReference>
<dbReference type="SUPFAM" id="SSF52096">
    <property type="entry name" value="ClpP/crotonase"/>
    <property type="match status" value="1"/>
</dbReference>